<dbReference type="InterPro" id="IPR032432">
    <property type="entry name" value="Radical_SAM_C"/>
</dbReference>
<name>A0A6V8LRY8_9BACT</name>
<keyword evidence="4" id="KW-0479">Metal-binding</keyword>
<dbReference type="Pfam" id="PF04055">
    <property type="entry name" value="Radical_SAM"/>
    <property type="match status" value="1"/>
</dbReference>
<dbReference type="InterPro" id="IPR007197">
    <property type="entry name" value="rSAM"/>
</dbReference>
<dbReference type="GO" id="GO:0046872">
    <property type="term" value="F:metal ion binding"/>
    <property type="evidence" value="ECO:0007669"/>
    <property type="project" value="UniProtKB-KW"/>
</dbReference>
<dbReference type="PANTHER" id="PTHR11135">
    <property type="entry name" value="HISTONE ACETYLTRANSFERASE-RELATED"/>
    <property type="match status" value="1"/>
</dbReference>
<keyword evidence="5" id="KW-0408">Iron</keyword>
<dbReference type="PANTHER" id="PTHR11135:SF1">
    <property type="entry name" value="PROTEIN YHCC"/>
    <property type="match status" value="1"/>
</dbReference>
<dbReference type="NCBIfam" id="TIGR01212">
    <property type="entry name" value="TIGR01212 family radical SAM protein"/>
    <property type="match status" value="1"/>
</dbReference>
<gene>
    <name evidence="8" type="primary">rimO_4</name>
    <name evidence="8" type="ORF">NNJEOMEG_03090</name>
</gene>
<organism evidence="8 9">
    <name type="scientific">Fundidesulfovibrio magnetotacticus</name>
    <dbReference type="NCBI Taxonomy" id="2730080"/>
    <lineage>
        <taxon>Bacteria</taxon>
        <taxon>Pseudomonadati</taxon>
        <taxon>Thermodesulfobacteriota</taxon>
        <taxon>Desulfovibrionia</taxon>
        <taxon>Desulfovibrionales</taxon>
        <taxon>Desulfovibrionaceae</taxon>
        <taxon>Fundidesulfovibrio</taxon>
    </lineage>
</organism>
<dbReference type="InterPro" id="IPR058240">
    <property type="entry name" value="rSAM_sf"/>
</dbReference>
<dbReference type="InterPro" id="IPR039661">
    <property type="entry name" value="ELP3"/>
</dbReference>
<dbReference type="GO" id="GO:0051539">
    <property type="term" value="F:4 iron, 4 sulfur cluster binding"/>
    <property type="evidence" value="ECO:0007669"/>
    <property type="project" value="UniProtKB-KW"/>
</dbReference>
<evidence type="ECO:0000259" key="7">
    <source>
        <dbReference type="PROSITE" id="PS51918"/>
    </source>
</evidence>
<accession>A0A6V8LRY8</accession>
<dbReference type="RefSeq" id="WP_173086063.1">
    <property type="nucleotide sequence ID" value="NZ_BLTE01000015.1"/>
</dbReference>
<keyword evidence="8" id="KW-0808">Transferase</keyword>
<feature type="domain" description="Radical SAM core" evidence="7">
    <location>
        <begin position="24"/>
        <end position="262"/>
    </location>
</feature>
<dbReference type="EMBL" id="BLTE01000015">
    <property type="protein sequence ID" value="GFK95232.1"/>
    <property type="molecule type" value="Genomic_DNA"/>
</dbReference>
<evidence type="ECO:0000256" key="4">
    <source>
        <dbReference type="ARBA" id="ARBA00022723"/>
    </source>
</evidence>
<dbReference type="InterPro" id="IPR006638">
    <property type="entry name" value="Elp3/MiaA/NifB-like_rSAM"/>
</dbReference>
<protein>
    <submittedName>
        <fullName evidence="8">Ribosomal protein S12 methylthiotransferase RimO</fullName>
        <ecNumber evidence="8">2.8.4.4</ecNumber>
    </submittedName>
</protein>
<comment type="caution">
    <text evidence="8">The sequence shown here is derived from an EMBL/GenBank/DDBJ whole genome shotgun (WGS) entry which is preliminary data.</text>
</comment>
<keyword evidence="2" id="KW-0004">4Fe-4S</keyword>
<dbReference type="SFLD" id="SFLDG01086">
    <property type="entry name" value="elongater_protein-like"/>
    <property type="match status" value="1"/>
</dbReference>
<evidence type="ECO:0000313" key="8">
    <source>
        <dbReference type="EMBL" id="GFK95232.1"/>
    </source>
</evidence>
<keyword evidence="6" id="KW-0411">Iron-sulfur</keyword>
<evidence type="ECO:0000256" key="2">
    <source>
        <dbReference type="ARBA" id="ARBA00022485"/>
    </source>
</evidence>
<evidence type="ECO:0000256" key="1">
    <source>
        <dbReference type="ARBA" id="ARBA00001966"/>
    </source>
</evidence>
<dbReference type="InterPro" id="IPR023404">
    <property type="entry name" value="rSAM_horseshoe"/>
</dbReference>
<dbReference type="GO" id="GO:0103039">
    <property type="term" value="F:protein methylthiotransferase activity"/>
    <property type="evidence" value="ECO:0007669"/>
    <property type="project" value="UniProtKB-EC"/>
</dbReference>
<evidence type="ECO:0000313" key="9">
    <source>
        <dbReference type="Proteomes" id="UP000494245"/>
    </source>
</evidence>
<dbReference type="EC" id="2.8.4.4" evidence="8"/>
<dbReference type="InterPro" id="IPR005911">
    <property type="entry name" value="YhcC-like"/>
</dbReference>
<keyword evidence="8" id="KW-0689">Ribosomal protein</keyword>
<keyword evidence="8" id="KW-0687">Ribonucleoprotein</keyword>
<dbReference type="SUPFAM" id="SSF102114">
    <property type="entry name" value="Radical SAM enzymes"/>
    <property type="match status" value="1"/>
</dbReference>
<dbReference type="SFLD" id="SFLDS00029">
    <property type="entry name" value="Radical_SAM"/>
    <property type="match status" value="1"/>
</dbReference>
<evidence type="ECO:0000256" key="6">
    <source>
        <dbReference type="ARBA" id="ARBA00023014"/>
    </source>
</evidence>
<dbReference type="GO" id="GO:0005840">
    <property type="term" value="C:ribosome"/>
    <property type="evidence" value="ECO:0007669"/>
    <property type="project" value="UniProtKB-KW"/>
</dbReference>
<dbReference type="PROSITE" id="PS51918">
    <property type="entry name" value="RADICAL_SAM"/>
    <property type="match status" value="1"/>
</dbReference>
<reference evidence="8 9" key="1">
    <citation type="submission" date="2020-04" db="EMBL/GenBank/DDBJ databases">
        <authorList>
            <consortium name="Desulfovibrio sp. FSS-1 genome sequencing consortium"/>
            <person name="Shimoshige H."/>
            <person name="Kobayashi H."/>
            <person name="Maekawa T."/>
        </authorList>
    </citation>
    <scope>NUCLEOTIDE SEQUENCE [LARGE SCALE GENOMIC DNA]</scope>
    <source>
        <strain evidence="8 9">SIID29052-01</strain>
    </source>
</reference>
<dbReference type="Proteomes" id="UP000494245">
    <property type="component" value="Unassembled WGS sequence"/>
</dbReference>
<dbReference type="Pfam" id="PF16199">
    <property type="entry name" value="Radical_SAM_C"/>
    <property type="match status" value="1"/>
</dbReference>
<sequence>MDHVSRDAIRTRGHHALSVRWRAVFGRAARKIPLDAGFSCPNRDGTLSKGGCIFCNARGAGTGLARLPLAEQWARWREARQARWGDVALVGYLQAFSNTHGPARRLARVLDELSHIPDLEGLCLGTRPDCLDHEKLALLAAFPAKELWLELGLQSCNPATLARVNRGHGPESFAEAVRAARDHGLKVCAHLMAGLPGEDERHWDATVDFVASLPVAGVKFHNLHVARGSLLETHWRIGGYEPIALERYAAWLARALARLSPEVVVHRLAADPAHGELLAPEWAGDKRRVHEAIRRAAAASGLRQGDLWPPAQG</sequence>
<dbReference type="SMART" id="SM00729">
    <property type="entry name" value="Elp3"/>
    <property type="match status" value="1"/>
</dbReference>
<dbReference type="SFLD" id="SFLDG01091">
    <property type="entry name" value="uncharacterized_CHP01210-like"/>
    <property type="match status" value="1"/>
</dbReference>
<keyword evidence="3" id="KW-0949">S-adenosyl-L-methionine</keyword>
<proteinExistence type="predicted"/>
<keyword evidence="9" id="KW-1185">Reference proteome</keyword>
<dbReference type="Gene3D" id="3.80.30.20">
    <property type="entry name" value="tm_1862 like domain"/>
    <property type="match status" value="1"/>
</dbReference>
<evidence type="ECO:0000256" key="3">
    <source>
        <dbReference type="ARBA" id="ARBA00022691"/>
    </source>
</evidence>
<reference evidence="8 9" key="2">
    <citation type="submission" date="2020-05" db="EMBL/GenBank/DDBJ databases">
        <title>Draft genome sequence of Desulfovibrio sp. strainFSS-1.</title>
        <authorList>
            <person name="Shimoshige H."/>
            <person name="Kobayashi H."/>
            <person name="Maekawa T."/>
        </authorList>
    </citation>
    <scope>NUCLEOTIDE SEQUENCE [LARGE SCALE GENOMIC DNA]</scope>
    <source>
        <strain evidence="8 9">SIID29052-01</strain>
    </source>
</reference>
<evidence type="ECO:0000256" key="5">
    <source>
        <dbReference type="ARBA" id="ARBA00023004"/>
    </source>
</evidence>
<dbReference type="AlphaFoldDB" id="A0A6V8LRY8"/>
<comment type="cofactor">
    <cofactor evidence="1">
        <name>[4Fe-4S] cluster</name>
        <dbReference type="ChEBI" id="CHEBI:49883"/>
    </cofactor>
</comment>